<evidence type="ECO:0000259" key="1">
    <source>
        <dbReference type="PROSITE" id="PS50006"/>
    </source>
</evidence>
<feature type="domain" description="FHA" evidence="1">
    <location>
        <begin position="66"/>
        <end position="115"/>
    </location>
</feature>
<dbReference type="SUPFAM" id="SSF49879">
    <property type="entry name" value="SMAD/FHA domain"/>
    <property type="match status" value="1"/>
</dbReference>
<dbReference type="PANTHER" id="PTHR23308">
    <property type="entry name" value="NUCLEAR INHIBITOR OF PROTEIN PHOSPHATASE-1"/>
    <property type="match status" value="1"/>
</dbReference>
<evidence type="ECO:0000313" key="3">
    <source>
        <dbReference type="Proteomes" id="UP001465755"/>
    </source>
</evidence>
<organism evidence="2 3">
    <name type="scientific">Symbiochloris irregularis</name>
    <dbReference type="NCBI Taxonomy" id="706552"/>
    <lineage>
        <taxon>Eukaryota</taxon>
        <taxon>Viridiplantae</taxon>
        <taxon>Chlorophyta</taxon>
        <taxon>core chlorophytes</taxon>
        <taxon>Trebouxiophyceae</taxon>
        <taxon>Trebouxiales</taxon>
        <taxon>Trebouxiaceae</taxon>
        <taxon>Symbiochloris</taxon>
    </lineage>
</organism>
<name>A0AAW1NNE7_9CHLO</name>
<evidence type="ECO:0000313" key="2">
    <source>
        <dbReference type="EMBL" id="KAK9792967.1"/>
    </source>
</evidence>
<dbReference type="SMART" id="SM00240">
    <property type="entry name" value="FHA"/>
    <property type="match status" value="1"/>
</dbReference>
<dbReference type="Proteomes" id="UP001465755">
    <property type="component" value="Unassembled WGS sequence"/>
</dbReference>
<proteinExistence type="predicted"/>
<gene>
    <name evidence="2" type="ORF">WJX73_001580</name>
</gene>
<accession>A0AAW1NNE7</accession>
<protein>
    <recommendedName>
        <fullName evidence="1">FHA domain-containing protein</fullName>
    </recommendedName>
</protein>
<dbReference type="InterPro" id="IPR000253">
    <property type="entry name" value="FHA_dom"/>
</dbReference>
<sequence>MLAGAISRPAPCQRPLSVRAAHRGSRSRAFVPQSALILVPTGDGSCAHLDKAVSLPDKVRLTDGLYEVGREKPADIVIPIPTISSRHAMIRVDGKSVNITDLNSTNGTYLDSEELPSMKAQEIPIGSEITFGDMFLAKFELQEE</sequence>
<dbReference type="InterPro" id="IPR050923">
    <property type="entry name" value="Cell_Proc_Reg/RNA_Proc"/>
</dbReference>
<keyword evidence="3" id="KW-1185">Reference proteome</keyword>
<dbReference type="CDD" id="cd00060">
    <property type="entry name" value="FHA"/>
    <property type="match status" value="1"/>
</dbReference>
<reference evidence="2 3" key="1">
    <citation type="journal article" date="2024" name="Nat. Commun.">
        <title>Phylogenomics reveals the evolutionary origins of lichenization in chlorophyte algae.</title>
        <authorList>
            <person name="Puginier C."/>
            <person name="Libourel C."/>
            <person name="Otte J."/>
            <person name="Skaloud P."/>
            <person name="Haon M."/>
            <person name="Grisel S."/>
            <person name="Petersen M."/>
            <person name="Berrin J.G."/>
            <person name="Delaux P.M."/>
            <person name="Dal Grande F."/>
            <person name="Keller J."/>
        </authorList>
    </citation>
    <scope>NUCLEOTIDE SEQUENCE [LARGE SCALE GENOMIC DNA]</scope>
    <source>
        <strain evidence="2 3">SAG 2036</strain>
    </source>
</reference>
<dbReference type="PROSITE" id="PS50006">
    <property type="entry name" value="FHA_DOMAIN"/>
    <property type="match status" value="1"/>
</dbReference>
<dbReference type="Pfam" id="PF00498">
    <property type="entry name" value="FHA"/>
    <property type="match status" value="1"/>
</dbReference>
<dbReference type="AlphaFoldDB" id="A0AAW1NNE7"/>
<dbReference type="InterPro" id="IPR008984">
    <property type="entry name" value="SMAD_FHA_dom_sf"/>
</dbReference>
<comment type="caution">
    <text evidence="2">The sequence shown here is derived from an EMBL/GenBank/DDBJ whole genome shotgun (WGS) entry which is preliminary data.</text>
</comment>
<dbReference type="Gene3D" id="2.60.200.20">
    <property type="match status" value="1"/>
</dbReference>
<dbReference type="EMBL" id="JALJOQ010000156">
    <property type="protein sequence ID" value="KAK9792967.1"/>
    <property type="molecule type" value="Genomic_DNA"/>
</dbReference>